<proteinExistence type="predicted"/>
<evidence type="ECO:0000313" key="2">
    <source>
        <dbReference type="EMBL" id="XDK34001.1"/>
    </source>
</evidence>
<evidence type="ECO:0000256" key="1">
    <source>
        <dbReference type="SAM" id="SignalP"/>
    </source>
</evidence>
<evidence type="ECO:0008006" key="3">
    <source>
        <dbReference type="Google" id="ProtNLM"/>
    </source>
</evidence>
<dbReference type="RefSeq" id="WP_368654679.1">
    <property type="nucleotide sequence ID" value="NZ_CP162599.1"/>
</dbReference>
<keyword evidence="1" id="KW-0732">Signal</keyword>
<dbReference type="EMBL" id="CP162599">
    <property type="protein sequence ID" value="XDK34001.1"/>
    <property type="molecule type" value="Genomic_DNA"/>
</dbReference>
<protein>
    <recommendedName>
        <fullName evidence="3">DUF3221 domain-containing protein</fullName>
    </recommendedName>
</protein>
<feature type="signal peptide" evidence="1">
    <location>
        <begin position="1"/>
        <end position="20"/>
    </location>
</feature>
<dbReference type="PROSITE" id="PS51257">
    <property type="entry name" value="PROKAR_LIPOPROTEIN"/>
    <property type="match status" value="1"/>
</dbReference>
<dbReference type="AlphaFoldDB" id="A0AB39HUY1"/>
<name>A0AB39HUY1_9BACI</name>
<organism evidence="2">
    <name type="scientific">Ornithinibacillus sp. 4-3</name>
    <dbReference type="NCBI Taxonomy" id="3231488"/>
    <lineage>
        <taxon>Bacteria</taxon>
        <taxon>Bacillati</taxon>
        <taxon>Bacillota</taxon>
        <taxon>Bacilli</taxon>
        <taxon>Bacillales</taxon>
        <taxon>Bacillaceae</taxon>
        <taxon>Ornithinibacillus</taxon>
    </lineage>
</organism>
<sequence length="127" mass="14994">MKKGLWMLLFLMLLLGCVHQQEKLNQDKIKIENIFIQNQNQKLTYKKADYHNMFVYEIKKNSIMITPPATDPTAQYPAYEIFVDENTDFRGKINDFQGLEIDDLLQVWTSQIDNREIEIATTIIVHE</sequence>
<feature type="chain" id="PRO_5044195139" description="DUF3221 domain-containing protein" evidence="1">
    <location>
        <begin position="21"/>
        <end position="127"/>
    </location>
</feature>
<reference evidence="2" key="1">
    <citation type="submission" date="2024-07" db="EMBL/GenBank/DDBJ databases">
        <title>Halotolerant mesophilic bacterium Ornithinibacillus sp. 4-3, sp. nov., isolated from soil.</title>
        <authorList>
            <person name="Sidarenka A.V."/>
            <person name="Guliayeva D.E."/>
            <person name="Leanovich S.I."/>
            <person name="Hileuskaya K.S."/>
            <person name="Akhremchuk A.E."/>
            <person name="Sikolenko M.A."/>
            <person name="Valentovich L.N."/>
        </authorList>
    </citation>
    <scope>NUCLEOTIDE SEQUENCE</scope>
    <source>
        <strain evidence="2">4-3</strain>
    </source>
</reference>
<accession>A0AB39HUY1</accession>
<gene>
    <name evidence="2" type="ORF">AB4Y30_06525</name>
</gene>